<protein>
    <submittedName>
        <fullName evidence="1">Uncharacterized protein</fullName>
    </submittedName>
</protein>
<sequence>MSKLISRPRNISAAPLARPLLLWRNIVMKVYIEYKVIPEKREQYLNLIDQAHQFYKKFPIHHFSIYEGVEQPNRFVEDIDLADSHTFSELKKKRLQDEGFWEEVHSCIEGNRSKLRVYAFRKIHSME</sequence>
<organism evidence="1 2">
    <name type="scientific">Siminovitchia sediminis</name>
    <dbReference type="NCBI Taxonomy" id="1274353"/>
    <lineage>
        <taxon>Bacteria</taxon>
        <taxon>Bacillati</taxon>
        <taxon>Bacillota</taxon>
        <taxon>Bacilli</taxon>
        <taxon>Bacillales</taxon>
        <taxon>Bacillaceae</taxon>
        <taxon>Siminovitchia</taxon>
    </lineage>
</organism>
<dbReference type="EMBL" id="JBHUEO010000047">
    <property type="protein sequence ID" value="MFD1707863.1"/>
    <property type="molecule type" value="Genomic_DNA"/>
</dbReference>
<keyword evidence="2" id="KW-1185">Reference proteome</keyword>
<name>A0ABW4KNQ6_9BACI</name>
<proteinExistence type="predicted"/>
<comment type="caution">
    <text evidence="1">The sequence shown here is derived from an EMBL/GenBank/DDBJ whole genome shotgun (WGS) entry which is preliminary data.</text>
</comment>
<evidence type="ECO:0000313" key="1">
    <source>
        <dbReference type="EMBL" id="MFD1707863.1"/>
    </source>
</evidence>
<dbReference type="RefSeq" id="WP_380774701.1">
    <property type="nucleotide sequence ID" value="NZ_JBHUEO010000047.1"/>
</dbReference>
<gene>
    <name evidence="1" type="ORF">ACFSCZ_14145</name>
</gene>
<reference evidence="2" key="1">
    <citation type="journal article" date="2019" name="Int. J. Syst. Evol. Microbiol.">
        <title>The Global Catalogue of Microorganisms (GCM) 10K type strain sequencing project: providing services to taxonomists for standard genome sequencing and annotation.</title>
        <authorList>
            <consortium name="The Broad Institute Genomics Platform"/>
            <consortium name="The Broad Institute Genome Sequencing Center for Infectious Disease"/>
            <person name="Wu L."/>
            <person name="Ma J."/>
        </authorList>
    </citation>
    <scope>NUCLEOTIDE SEQUENCE [LARGE SCALE GENOMIC DNA]</scope>
    <source>
        <strain evidence="2">CGMCC 1.12295</strain>
    </source>
</reference>
<evidence type="ECO:0000313" key="2">
    <source>
        <dbReference type="Proteomes" id="UP001597301"/>
    </source>
</evidence>
<dbReference type="Proteomes" id="UP001597301">
    <property type="component" value="Unassembled WGS sequence"/>
</dbReference>
<accession>A0ABW4KNQ6</accession>